<evidence type="ECO:0000256" key="4">
    <source>
        <dbReference type="SAM" id="Coils"/>
    </source>
</evidence>
<organism evidence="5 6">
    <name type="scientific">Priestia koreensis</name>
    <dbReference type="NCBI Taxonomy" id="284581"/>
    <lineage>
        <taxon>Bacteria</taxon>
        <taxon>Bacillati</taxon>
        <taxon>Bacillota</taxon>
        <taxon>Bacilli</taxon>
        <taxon>Bacillales</taxon>
        <taxon>Bacillaceae</taxon>
        <taxon>Priestia</taxon>
    </lineage>
</organism>
<evidence type="ECO:0000256" key="3">
    <source>
        <dbReference type="PROSITE-ProRule" id="PRU00339"/>
    </source>
</evidence>
<gene>
    <name evidence="5" type="ORF">AMD01_15405</name>
</gene>
<dbReference type="InterPro" id="IPR019734">
    <property type="entry name" value="TPR_rpt"/>
</dbReference>
<dbReference type="SUPFAM" id="SSF48452">
    <property type="entry name" value="TPR-like"/>
    <property type="match status" value="2"/>
</dbReference>
<dbReference type="SMART" id="SM00028">
    <property type="entry name" value="TPR"/>
    <property type="match status" value="8"/>
</dbReference>
<feature type="coiled-coil region" evidence="4">
    <location>
        <begin position="347"/>
        <end position="374"/>
    </location>
</feature>
<comment type="caution">
    <text evidence="5">The sequence shown here is derived from an EMBL/GenBank/DDBJ whole genome shotgun (WGS) entry which is preliminary data.</text>
</comment>
<evidence type="ECO:0000313" key="5">
    <source>
        <dbReference type="EMBL" id="KOO44104.1"/>
    </source>
</evidence>
<dbReference type="Gene3D" id="1.25.40.10">
    <property type="entry name" value="Tetratricopeptide repeat domain"/>
    <property type="match status" value="2"/>
</dbReference>
<dbReference type="EMBL" id="LILC01000019">
    <property type="protein sequence ID" value="KOO44104.1"/>
    <property type="molecule type" value="Genomic_DNA"/>
</dbReference>
<dbReference type="PANTHER" id="PTHR45586:SF1">
    <property type="entry name" value="LIPOPOLYSACCHARIDE ASSEMBLY PROTEIN B"/>
    <property type="match status" value="1"/>
</dbReference>
<evidence type="ECO:0000256" key="2">
    <source>
        <dbReference type="ARBA" id="ARBA00022803"/>
    </source>
</evidence>
<accession>A0A0M0KZ76</accession>
<dbReference type="InterPro" id="IPR051012">
    <property type="entry name" value="CellSynth/LPSAsmb/PSIAsmb"/>
</dbReference>
<dbReference type="AlphaFoldDB" id="A0A0M0KZ76"/>
<dbReference type="PATRIC" id="fig|284581.3.peg.4159"/>
<dbReference type="Pfam" id="PF13429">
    <property type="entry name" value="TPR_15"/>
    <property type="match status" value="1"/>
</dbReference>
<dbReference type="PANTHER" id="PTHR45586">
    <property type="entry name" value="TPR REPEAT-CONTAINING PROTEIN PA4667"/>
    <property type="match status" value="1"/>
</dbReference>
<dbReference type="Proteomes" id="UP000037558">
    <property type="component" value="Unassembled WGS sequence"/>
</dbReference>
<keyword evidence="6" id="KW-1185">Reference proteome</keyword>
<dbReference type="STRING" id="284581.AMD01_15405"/>
<dbReference type="Pfam" id="PF14559">
    <property type="entry name" value="TPR_19"/>
    <property type="match status" value="1"/>
</dbReference>
<dbReference type="OrthoDB" id="2080803at2"/>
<evidence type="ECO:0000313" key="6">
    <source>
        <dbReference type="Proteomes" id="UP000037558"/>
    </source>
</evidence>
<keyword evidence="2 3" id="KW-0802">TPR repeat</keyword>
<dbReference type="PROSITE" id="PS50005">
    <property type="entry name" value="TPR"/>
    <property type="match status" value="1"/>
</dbReference>
<reference evidence="6" key="1">
    <citation type="submission" date="2015-08" db="EMBL/GenBank/DDBJ databases">
        <title>Fjat-14210 dsm16467.</title>
        <authorList>
            <person name="Liu B."/>
            <person name="Wang J."/>
            <person name="Zhu Y."/>
            <person name="Liu G."/>
            <person name="Chen Q."/>
            <person name="Chen Z."/>
            <person name="Lan J."/>
            <person name="Che J."/>
            <person name="Ge C."/>
            <person name="Shi H."/>
            <person name="Pan Z."/>
            <person name="Liu X."/>
        </authorList>
    </citation>
    <scope>NUCLEOTIDE SEQUENCE [LARGE SCALE GENOMIC DNA]</scope>
    <source>
        <strain evidence="6">DSM 16467</strain>
    </source>
</reference>
<keyword evidence="4" id="KW-0175">Coiled coil</keyword>
<protein>
    <submittedName>
        <fullName evidence="5">Uncharacterized protein</fullName>
    </submittedName>
</protein>
<name>A0A0M0KZ76_9BACI</name>
<evidence type="ECO:0000256" key="1">
    <source>
        <dbReference type="ARBA" id="ARBA00022737"/>
    </source>
</evidence>
<keyword evidence="1" id="KW-0677">Repeat</keyword>
<dbReference type="RefSeq" id="WP_053402314.1">
    <property type="nucleotide sequence ID" value="NZ_JAUKEN010000001.1"/>
</dbReference>
<dbReference type="Pfam" id="PF13176">
    <property type="entry name" value="TPR_7"/>
    <property type="match status" value="2"/>
</dbReference>
<dbReference type="InterPro" id="IPR011990">
    <property type="entry name" value="TPR-like_helical_dom_sf"/>
</dbReference>
<sequence length="421" mass="48641">MRELEKAIQYVENDRVEEGLALIKELQKTASAEDKLLLAEQFYTWGLLEDAIALVDELLEYYPGEGELLLFKAEVYVDLEEEEKAIAILDTIESDDPIYVRGLLLTADLYQMQGLSEVAEAKLLEAKRLLPKEEVIDFGLGEFYLSQAEYRKAVTYYERLIEQKSTLDFNGIDLNQRLAESLCGTGEYEQAIPYFEKALDNKLEINTLFEYALAAYHAEHYQTAIEKFIELQALDPQYHSLYLFLARAYEHESMLPEALEAVNDGIKQDEFNKELFFYKGKLALKMGDEETAEHALREGIAIDPGYIEAILTVSTLYMSQERYEDVIENIQTAVSYNEHDPHFDWDLARASKELELYEDAIKHYEAAYNVFKEDYAFLEEYGYFLLEEGQREQAKAIFTAMLEQNPTSVEIQDLLAQLQES</sequence>
<feature type="repeat" description="TPR" evidence="3">
    <location>
        <begin position="134"/>
        <end position="167"/>
    </location>
</feature>
<proteinExistence type="predicted"/>